<keyword evidence="7" id="KW-1185">Reference proteome</keyword>
<organism evidence="6 7">
    <name type="scientific">Chryseotalea sanaruensis</name>
    <dbReference type="NCBI Taxonomy" id="2482724"/>
    <lineage>
        <taxon>Bacteria</taxon>
        <taxon>Pseudomonadati</taxon>
        <taxon>Bacteroidota</taxon>
        <taxon>Cytophagia</taxon>
        <taxon>Cytophagales</taxon>
        <taxon>Chryseotaleaceae</taxon>
        <taxon>Chryseotalea</taxon>
    </lineage>
</organism>
<dbReference type="AlphaFoldDB" id="A0A401U576"/>
<sequence>MLFTFALLLIASLTCEGQQLPEIQQVSVNKANTFNIKDFGAKADGHTVNTKAIQDAIAACTKAGGGTVLVPKGFWITGPIKLNSNINLHISEGAVLQFSSNTDHYPLVKTNWEGLDAIRAHSPIYAVDAENISITGKGILDGAGQAWRPVKKNKVTPPEWSQLIKSGGVTNEQKDTWYPTERALKGSTMKRPGVIAEGFDFEKAESIKEFLRPNMVSIINCKRVLLEGVTFQNSPAWCLHPLLTQHLTIRNVTVRNPWNAQNGDGVDVESCRYVLIENSMFDVGDDGICIKSGRDEEGRKRGVPTEDVIVRNCTVFHGHGGFVVGSEMSGGARNIFVSDCNFLGTDIGIRFKTTRGRGGIVEKIYINNINMNNIGGAAILFDMYYMAKDPLAVFSGEDKPSIAFEPVSEATPQFKDVFIKDVVCNGAETGIFVRGLPEMNIKNIQMENIFIQSQKGFECIEGSDISLKNAILYCDDKTVVNVQDSKGVVLDNIQYKPSDVLLKVTGSRSANIRLLNTDAKQATKEVVLGTNVQANAVSKK</sequence>
<evidence type="ECO:0000259" key="5">
    <source>
        <dbReference type="Pfam" id="PF12708"/>
    </source>
</evidence>
<evidence type="ECO:0000256" key="1">
    <source>
        <dbReference type="ARBA" id="ARBA00008834"/>
    </source>
</evidence>
<dbReference type="InterPro" id="IPR000743">
    <property type="entry name" value="Glyco_hydro_28"/>
</dbReference>
<dbReference type="Pfam" id="PF00295">
    <property type="entry name" value="Glyco_hydro_28"/>
    <property type="match status" value="1"/>
</dbReference>
<dbReference type="PROSITE" id="PS00502">
    <property type="entry name" value="POLYGALACTURONASE"/>
    <property type="match status" value="1"/>
</dbReference>
<dbReference type="Pfam" id="PF12708">
    <property type="entry name" value="Pect-lyase_RHGA_epim"/>
    <property type="match status" value="1"/>
</dbReference>
<name>A0A401U576_9BACT</name>
<evidence type="ECO:0000313" key="6">
    <source>
        <dbReference type="EMBL" id="GCC50068.1"/>
    </source>
</evidence>
<dbReference type="GO" id="GO:0005975">
    <property type="term" value="P:carbohydrate metabolic process"/>
    <property type="evidence" value="ECO:0007669"/>
    <property type="project" value="InterPro"/>
</dbReference>
<keyword evidence="2 4" id="KW-0378">Hydrolase</keyword>
<dbReference type="PANTHER" id="PTHR31339:SF9">
    <property type="entry name" value="PLASMIN AND FIBRONECTIN-BINDING PROTEIN A"/>
    <property type="match status" value="1"/>
</dbReference>
<dbReference type="InterPro" id="IPR006626">
    <property type="entry name" value="PbH1"/>
</dbReference>
<dbReference type="InterPro" id="IPR012334">
    <property type="entry name" value="Pectin_lyas_fold"/>
</dbReference>
<evidence type="ECO:0000256" key="3">
    <source>
        <dbReference type="ARBA" id="ARBA00023295"/>
    </source>
</evidence>
<dbReference type="InterPro" id="IPR024535">
    <property type="entry name" value="RHGA/B-epi-like_pectate_lyase"/>
</dbReference>
<dbReference type="InterPro" id="IPR051801">
    <property type="entry name" value="GH28_Enzymes"/>
</dbReference>
<keyword evidence="3 4" id="KW-0326">Glycosidase</keyword>
<comment type="similarity">
    <text evidence="1 4">Belongs to the glycosyl hydrolase 28 family.</text>
</comment>
<dbReference type="PANTHER" id="PTHR31339">
    <property type="entry name" value="PECTIN LYASE-RELATED"/>
    <property type="match status" value="1"/>
</dbReference>
<evidence type="ECO:0000313" key="7">
    <source>
        <dbReference type="Proteomes" id="UP000288227"/>
    </source>
</evidence>
<dbReference type="SUPFAM" id="SSF51126">
    <property type="entry name" value="Pectin lyase-like"/>
    <property type="match status" value="1"/>
</dbReference>
<feature type="domain" description="Rhamnogalacturonase A/B/Epimerase-like pectate lyase" evidence="5">
    <location>
        <begin position="34"/>
        <end position="88"/>
    </location>
</feature>
<dbReference type="Gene3D" id="2.160.20.10">
    <property type="entry name" value="Single-stranded right-handed beta-helix, Pectin lyase-like"/>
    <property type="match status" value="1"/>
</dbReference>
<proteinExistence type="inferred from homology"/>
<gene>
    <name evidence="6" type="ORF">SanaruYs_02830</name>
</gene>
<accession>A0A401U576</accession>
<dbReference type="GO" id="GO:0004650">
    <property type="term" value="F:polygalacturonase activity"/>
    <property type="evidence" value="ECO:0007669"/>
    <property type="project" value="InterPro"/>
</dbReference>
<dbReference type="EMBL" id="BHXQ01000001">
    <property type="protein sequence ID" value="GCC50068.1"/>
    <property type="molecule type" value="Genomic_DNA"/>
</dbReference>
<protein>
    <submittedName>
        <fullName evidence="6">Glycoside hydrolase</fullName>
    </submittedName>
</protein>
<evidence type="ECO:0000256" key="4">
    <source>
        <dbReference type="RuleBase" id="RU361169"/>
    </source>
</evidence>
<comment type="caution">
    <text evidence="6">The sequence shown here is derived from an EMBL/GenBank/DDBJ whole genome shotgun (WGS) entry which is preliminary data.</text>
</comment>
<dbReference type="Proteomes" id="UP000288227">
    <property type="component" value="Unassembled WGS sequence"/>
</dbReference>
<reference evidence="6 7" key="1">
    <citation type="submission" date="2018-11" db="EMBL/GenBank/DDBJ databases">
        <title>Chryseotalea sanarue gen. nov., sp., nov., a member of the family Cytophagaceae, isolated from a brackish lake in Hamamatsu Japan.</title>
        <authorList>
            <person name="Maejima Y."/>
            <person name="Iino T."/>
            <person name="Muraguchi Y."/>
            <person name="Fukuda K."/>
            <person name="Ohkuma M."/>
            <person name="Moriuchi R."/>
            <person name="Dohra H."/>
            <person name="Kimbara K."/>
            <person name="Shintani M."/>
        </authorList>
    </citation>
    <scope>NUCLEOTIDE SEQUENCE [LARGE SCALE GENOMIC DNA]</scope>
    <source>
        <strain evidence="6 7">Ys</strain>
    </source>
</reference>
<evidence type="ECO:0000256" key="2">
    <source>
        <dbReference type="ARBA" id="ARBA00022801"/>
    </source>
</evidence>
<dbReference type="InterPro" id="IPR011050">
    <property type="entry name" value="Pectin_lyase_fold/virulence"/>
</dbReference>
<dbReference type="SMART" id="SM00710">
    <property type="entry name" value="PbH1"/>
    <property type="match status" value="6"/>
</dbReference>